<dbReference type="Proteomes" id="UP000252139">
    <property type="component" value="Unassembled WGS sequence"/>
</dbReference>
<feature type="compositionally biased region" description="Basic and acidic residues" evidence="1">
    <location>
        <begin position="157"/>
        <end position="166"/>
    </location>
</feature>
<feature type="compositionally biased region" description="Polar residues" evidence="1">
    <location>
        <begin position="94"/>
        <end position="113"/>
    </location>
</feature>
<reference evidence="2 3" key="1">
    <citation type="journal article" date="2018" name="G3 (Bethesda)">
        <title>Phylogenetic and Phylogenomic Definition of Rhizopus Species.</title>
        <authorList>
            <person name="Gryganskyi A.P."/>
            <person name="Golan J."/>
            <person name="Dolatabadi S."/>
            <person name="Mondo S."/>
            <person name="Robb S."/>
            <person name="Idnurm A."/>
            <person name="Muszewska A."/>
            <person name="Steczkiewicz K."/>
            <person name="Masonjones S."/>
            <person name="Liao H.L."/>
            <person name="Gajdeczka M.T."/>
            <person name="Anike F."/>
            <person name="Vuek A."/>
            <person name="Anishchenko I.M."/>
            <person name="Voigt K."/>
            <person name="de Hoog G.S."/>
            <person name="Smith M.E."/>
            <person name="Heitman J."/>
            <person name="Vilgalys R."/>
            <person name="Stajich J.E."/>
        </authorList>
    </citation>
    <scope>NUCLEOTIDE SEQUENCE [LARGE SCALE GENOMIC DNA]</scope>
    <source>
        <strain evidence="2 3">CBS 357.93</strain>
    </source>
</reference>
<feature type="compositionally biased region" description="Basic and acidic residues" evidence="1">
    <location>
        <begin position="271"/>
        <end position="314"/>
    </location>
</feature>
<feature type="compositionally biased region" description="Basic and acidic residues" evidence="1">
    <location>
        <begin position="400"/>
        <end position="411"/>
    </location>
</feature>
<feature type="compositionally biased region" description="Basic and acidic residues" evidence="1">
    <location>
        <begin position="121"/>
        <end position="137"/>
    </location>
</feature>
<sequence>MGAQVVDYRVSTLVVLCKDCGNDVGLYPARHKCTPVDRPPMPPLQYNAGNTSSPLSSSTTTTESSSSPAVTRWASRRGKQPMTESSENTEESIYFNNFAQNLPEDGSSSSSTGKKLWGKVRQNDKWKQLNEKNDKSKQTGKLWGKLIQATQTMADKIPSRDERGAESDEDDWEGETHVSRILREYYEKNRLPLPNWLFDDRAPRQRITKAPEAPEAAPSAGPARTPSRRRLWEDTGRELSSRERERQELRQQPPPPLPESGGRPDSYRTPSLRDKHYDRRQYESKDDDYYRRDYHREDRRGYDDHYRDDNRYNRDNGNMSPQRHYDHAYQRPQSPPRQPRYYEDDHRPERPIRNYDRVDNRYNHPTEDYYYSSSSSSLNKHPTSLREQGRIAADAGRVGYRRESDRHNNYF</sequence>
<evidence type="ECO:0000313" key="3">
    <source>
        <dbReference type="Proteomes" id="UP000252139"/>
    </source>
</evidence>
<keyword evidence="3" id="KW-1185">Reference proteome</keyword>
<evidence type="ECO:0000256" key="1">
    <source>
        <dbReference type="SAM" id="MobiDB-lite"/>
    </source>
</evidence>
<dbReference type="EMBL" id="PJQL01000010">
    <property type="protein sequence ID" value="RCI01434.1"/>
    <property type="molecule type" value="Genomic_DNA"/>
</dbReference>
<accession>A0A367KGT6</accession>
<organism evidence="2 3">
    <name type="scientific">Rhizopus azygosporus</name>
    <name type="common">Rhizopus microsporus var. azygosporus</name>
    <dbReference type="NCBI Taxonomy" id="86630"/>
    <lineage>
        <taxon>Eukaryota</taxon>
        <taxon>Fungi</taxon>
        <taxon>Fungi incertae sedis</taxon>
        <taxon>Mucoromycota</taxon>
        <taxon>Mucoromycotina</taxon>
        <taxon>Mucoromycetes</taxon>
        <taxon>Mucorales</taxon>
        <taxon>Mucorineae</taxon>
        <taxon>Rhizopodaceae</taxon>
        <taxon>Rhizopus</taxon>
    </lineage>
</organism>
<proteinExistence type="predicted"/>
<feature type="compositionally biased region" description="Low complexity" evidence="1">
    <location>
        <begin position="210"/>
        <end position="223"/>
    </location>
</feature>
<dbReference type="AlphaFoldDB" id="A0A367KGT6"/>
<evidence type="ECO:0000313" key="2">
    <source>
        <dbReference type="EMBL" id="RCI01434.1"/>
    </source>
</evidence>
<comment type="caution">
    <text evidence="2">The sequence shown here is derived from an EMBL/GenBank/DDBJ whole genome shotgun (WGS) entry which is preliminary data.</text>
</comment>
<feature type="region of interest" description="Disordered" evidence="1">
    <location>
        <begin position="209"/>
        <end position="411"/>
    </location>
</feature>
<feature type="compositionally biased region" description="Basic and acidic residues" evidence="1">
    <location>
        <begin position="340"/>
        <end position="367"/>
    </location>
</feature>
<gene>
    <name evidence="2" type="ORF">CU097_015214</name>
</gene>
<protein>
    <recommendedName>
        <fullName evidence="4">Mso1 N-terminal domain-containing protein</fullName>
    </recommendedName>
</protein>
<feature type="compositionally biased region" description="Basic and acidic residues" evidence="1">
    <location>
        <begin position="230"/>
        <end position="249"/>
    </location>
</feature>
<dbReference type="OrthoDB" id="2683368at2759"/>
<name>A0A367KGT6_RHIAZ</name>
<feature type="region of interest" description="Disordered" evidence="1">
    <location>
        <begin position="34"/>
        <end position="175"/>
    </location>
</feature>
<evidence type="ECO:0008006" key="4">
    <source>
        <dbReference type="Google" id="ProtNLM"/>
    </source>
</evidence>
<feature type="compositionally biased region" description="Low complexity" evidence="1">
    <location>
        <begin position="51"/>
        <end position="67"/>
    </location>
</feature>